<feature type="compositionally biased region" description="Low complexity" evidence="1">
    <location>
        <begin position="38"/>
        <end position="56"/>
    </location>
</feature>
<feature type="compositionally biased region" description="Basic and acidic residues" evidence="1">
    <location>
        <begin position="832"/>
        <end position="851"/>
    </location>
</feature>
<accession>A0AAN7TGI4</accession>
<feature type="compositionally biased region" description="Basic residues" evidence="1">
    <location>
        <begin position="192"/>
        <end position="203"/>
    </location>
</feature>
<dbReference type="GO" id="GO:0005737">
    <property type="term" value="C:cytoplasm"/>
    <property type="evidence" value="ECO:0007669"/>
    <property type="project" value="TreeGrafter"/>
</dbReference>
<proteinExistence type="predicted"/>
<name>A0AAN7TGI4_9PEZI</name>
<feature type="region of interest" description="Disordered" evidence="1">
    <location>
        <begin position="232"/>
        <end position="264"/>
    </location>
</feature>
<evidence type="ECO:0008006" key="6">
    <source>
        <dbReference type="Google" id="ProtNLM"/>
    </source>
</evidence>
<evidence type="ECO:0000313" key="5">
    <source>
        <dbReference type="Proteomes" id="UP001310890"/>
    </source>
</evidence>
<feature type="region of interest" description="Disordered" evidence="1">
    <location>
        <begin position="25"/>
        <end position="82"/>
    </location>
</feature>
<evidence type="ECO:0000256" key="1">
    <source>
        <dbReference type="SAM" id="MobiDB-lite"/>
    </source>
</evidence>
<protein>
    <recommendedName>
        <fullName evidence="6">DH domain-containing protein</fullName>
    </recommendedName>
</protein>
<feature type="domain" description="DH" evidence="3">
    <location>
        <begin position="272"/>
        <end position="518"/>
    </location>
</feature>
<dbReference type="Proteomes" id="UP001310890">
    <property type="component" value="Unassembled WGS sequence"/>
</dbReference>
<feature type="region of interest" description="Disordered" evidence="1">
    <location>
        <begin position="816"/>
        <end position="861"/>
    </location>
</feature>
<dbReference type="PANTHER" id="PTHR45818">
    <property type="entry name" value="PROTEIN VAV"/>
    <property type="match status" value="1"/>
</dbReference>
<comment type="caution">
    <text evidence="4">The sequence shown here is derived from an EMBL/GenBank/DDBJ whole genome shotgun (WGS) entry which is preliminary data.</text>
</comment>
<dbReference type="AlphaFoldDB" id="A0AAN7TGI4"/>
<dbReference type="Pfam" id="PF00621">
    <property type="entry name" value="RhoGEF"/>
    <property type="match status" value="1"/>
</dbReference>
<dbReference type="InterPro" id="IPR001849">
    <property type="entry name" value="PH_domain"/>
</dbReference>
<feature type="region of interest" description="Disordered" evidence="1">
    <location>
        <begin position="118"/>
        <end position="155"/>
    </location>
</feature>
<reference evidence="4" key="1">
    <citation type="submission" date="2023-08" db="EMBL/GenBank/DDBJ databases">
        <title>Black Yeasts Isolated from many extreme environments.</title>
        <authorList>
            <person name="Coleine C."/>
            <person name="Stajich J.E."/>
            <person name="Selbmann L."/>
        </authorList>
    </citation>
    <scope>NUCLEOTIDE SEQUENCE</scope>
    <source>
        <strain evidence="4">CCFEE 5401</strain>
    </source>
</reference>
<dbReference type="InterPro" id="IPR000219">
    <property type="entry name" value="DH_dom"/>
</dbReference>
<gene>
    <name evidence="4" type="ORF">LTR62_003098</name>
</gene>
<dbReference type="PANTHER" id="PTHR45818:SF3">
    <property type="entry name" value="PROTEIN VAV"/>
    <property type="match status" value="1"/>
</dbReference>
<evidence type="ECO:0000313" key="4">
    <source>
        <dbReference type="EMBL" id="KAK5113975.1"/>
    </source>
</evidence>
<feature type="domain" description="PH" evidence="2">
    <location>
        <begin position="555"/>
        <end position="664"/>
    </location>
</feature>
<feature type="region of interest" description="Disordered" evidence="1">
    <location>
        <begin position="954"/>
        <end position="976"/>
    </location>
</feature>
<dbReference type="PROSITE" id="PS50010">
    <property type="entry name" value="DH_2"/>
    <property type="match status" value="1"/>
</dbReference>
<dbReference type="SUPFAM" id="SSF50729">
    <property type="entry name" value="PH domain-like"/>
    <property type="match status" value="1"/>
</dbReference>
<dbReference type="PROSITE" id="PS50003">
    <property type="entry name" value="PH_DOMAIN"/>
    <property type="match status" value="1"/>
</dbReference>
<organism evidence="4 5">
    <name type="scientific">Meristemomyces frigidus</name>
    <dbReference type="NCBI Taxonomy" id="1508187"/>
    <lineage>
        <taxon>Eukaryota</taxon>
        <taxon>Fungi</taxon>
        <taxon>Dikarya</taxon>
        <taxon>Ascomycota</taxon>
        <taxon>Pezizomycotina</taxon>
        <taxon>Dothideomycetes</taxon>
        <taxon>Dothideomycetidae</taxon>
        <taxon>Mycosphaerellales</taxon>
        <taxon>Teratosphaeriaceae</taxon>
        <taxon>Meristemomyces</taxon>
    </lineage>
</organism>
<dbReference type="GO" id="GO:0005085">
    <property type="term" value="F:guanyl-nucleotide exchange factor activity"/>
    <property type="evidence" value="ECO:0007669"/>
    <property type="project" value="InterPro"/>
</dbReference>
<evidence type="ECO:0000259" key="3">
    <source>
        <dbReference type="PROSITE" id="PS50010"/>
    </source>
</evidence>
<dbReference type="Gene3D" id="1.20.900.10">
    <property type="entry name" value="Dbl homology (DH) domain"/>
    <property type="match status" value="1"/>
</dbReference>
<dbReference type="SUPFAM" id="SSF48065">
    <property type="entry name" value="DBL homology domain (DH-domain)"/>
    <property type="match status" value="1"/>
</dbReference>
<feature type="compositionally biased region" description="Acidic residues" evidence="1">
    <location>
        <begin position="131"/>
        <end position="144"/>
    </location>
</feature>
<feature type="region of interest" description="Disordered" evidence="1">
    <location>
        <begin position="893"/>
        <end position="924"/>
    </location>
</feature>
<sequence>MAYLMRSQRYTNNMFSRFEPLAGSELTEAERSRRRNVRSSSIGSLSSGDSSALMGSQQETSKRRKSVSAMFGRSSDRMRGADTGNDVARLRLRLLDVDEGAEGYSVISDLAEFTASEHSIQDSVDDGPVADFDDLPTLQEEDDGATSPAPAPSTFGRWLSTLKRRKGVPTTLASRTTRWTLDDFDRPPVSPRRAHNTGHRRHGSQTSSMALVTTLKSASVTLATTSIAAFSRRNSPKRGTRLSSLRSGSEARYSSDMARPHADDAALMRSHRRREKLAELLRTEEGYLADLKALSSHLPHCQAYIQQCASTTVSALITLHHALLSQLRLTIPFADHEPVLQRPSKHMRWYSTDGTVCVRRHDSAHRPERRSLNLQRSSSGCGEPLHTCEPYLVGAVTEIFRSRLPSFVAYDDFGEHYELIHLTVVDSQQSLENWLEYDAAFETLAHTLNPLQRRDDNQKRALRVRDLLIKPIQRLPRYLLLFQDLQKLTPVCDDPVVYAGLESVVEQLEAACIRLNHSRRSLDQKRVLNSTWLVSERLSFHNQLPRLAFLKLLGNVDLCGCLHIAYRSKDQIKGRYVICVLFDTTLLLATADSDDASYNVLAGIALKNVTMTETDNGRGLQCHTAPHSWKLVYEHQSKMYELVFTACSAPEAKVWREHISLRAAAQAVLAVEAGRGSFELFSPLVEDMKTVGKAMGKAGSFVRWMSQESIRRAATVASTTNLSQVIIKNTQACKETLDSSKATLQIPRSQSVATPSHVQTLAPRRADRVRLEALLSDVWTKDSLPYPGMTPRRSDPIRASANHVMRKFSMASITSNFSTSKRNVSHTSIPHARKEDMPPPKSTRTEHERSRPTRPLPVSFQTAPDAFLPEDFTIGGTLPKQKRSALRTLTMTLERPFSPAPSESKQPAPDPLRRTQSVRDVNRAETPPLYLVGTQSAVTPGLLSSMQDGAGVGEAEAVLQSPRKKRSTGRLLRMFA</sequence>
<dbReference type="InterPro" id="IPR035899">
    <property type="entry name" value="DBL_dom_sf"/>
</dbReference>
<feature type="compositionally biased region" description="Polar residues" evidence="1">
    <location>
        <begin position="816"/>
        <end position="828"/>
    </location>
</feature>
<dbReference type="EMBL" id="JAVRRL010000020">
    <property type="protein sequence ID" value="KAK5113975.1"/>
    <property type="molecule type" value="Genomic_DNA"/>
</dbReference>
<evidence type="ECO:0000259" key="2">
    <source>
        <dbReference type="PROSITE" id="PS50003"/>
    </source>
</evidence>
<feature type="region of interest" description="Disordered" evidence="1">
    <location>
        <begin position="183"/>
        <end position="206"/>
    </location>
</feature>